<keyword evidence="1" id="KW-0802">TPR repeat</keyword>
<dbReference type="EMBL" id="FOWR01000017">
    <property type="protein sequence ID" value="SFP54449.1"/>
    <property type="molecule type" value="Genomic_DNA"/>
</dbReference>
<dbReference type="GeneID" id="35870963"/>
<dbReference type="InterPro" id="IPR019734">
    <property type="entry name" value="TPR_rpt"/>
</dbReference>
<dbReference type="InterPro" id="IPR011990">
    <property type="entry name" value="TPR-like_helical_dom_sf"/>
</dbReference>
<dbReference type="STRING" id="1121869.SAMN03084138_02459"/>
<evidence type="ECO:0000256" key="1">
    <source>
        <dbReference type="PROSITE-ProRule" id="PRU00339"/>
    </source>
</evidence>
<protein>
    <submittedName>
        <fullName evidence="2">Uncharacterized protein</fullName>
    </submittedName>
</protein>
<dbReference type="PROSITE" id="PS50005">
    <property type="entry name" value="TPR"/>
    <property type="match status" value="1"/>
</dbReference>
<dbReference type="SUPFAM" id="SSF48452">
    <property type="entry name" value="TPR-like"/>
    <property type="match status" value="1"/>
</dbReference>
<sequence length="487" mass="53246">MRRHVKSAFTCRLKAAVKTTRQNFGRSRTLTVAVFSLALVGCANLSVQTLFSHYSAALQSTHALAKQGEWNAALASLPDTPDSPILDGMERGRVAMLAGDQVASEEALQTADAAAVEQQRAAVIQLSEGLNQVGSLLSNDNMLTYSPPDYELGFLHLYLMLDYLQKNDLEGALVEVRRANRVQEEARKLRESELEQTKKSVKQNGISDNVGAILSRYPDAGKMLSSVQNGYLFYLSGLLYEAERNLNGAFIDYNRALAVEPDNTFVAKAAMRVAFKQGRKSELKLLEKQYGKYKKPAKSQAQLVIINEQGVVNARDAWRLPLWLYDSAGNLVSYSVSLPYYRSTSSATQKALTIDGKAVTPSRLTNVNAMAQQSLNEAMPAIAVRQVLRVVAKNEVRKSLAEQDESGVGNLVANIFNALSDQPDTRSWQTLPQTAGVYSGFYAAGQHAVTADGKTINVTLNPGQTTLLWLSRQGGNVVHWQGNLGGI</sequence>
<organism evidence="2 3">
    <name type="scientific">Enterovibrio norvegicus DSM 15893</name>
    <dbReference type="NCBI Taxonomy" id="1121869"/>
    <lineage>
        <taxon>Bacteria</taxon>
        <taxon>Pseudomonadati</taxon>
        <taxon>Pseudomonadota</taxon>
        <taxon>Gammaproteobacteria</taxon>
        <taxon>Vibrionales</taxon>
        <taxon>Vibrionaceae</taxon>
        <taxon>Enterovibrio</taxon>
    </lineage>
</organism>
<evidence type="ECO:0000313" key="3">
    <source>
        <dbReference type="Proteomes" id="UP000182692"/>
    </source>
</evidence>
<dbReference type="Proteomes" id="UP000182692">
    <property type="component" value="Unassembled WGS sequence"/>
</dbReference>
<accession>A0A1I5R7F0</accession>
<dbReference type="AlphaFoldDB" id="A0A1I5R7F0"/>
<proteinExistence type="predicted"/>
<dbReference type="OrthoDB" id="9769023at2"/>
<dbReference type="RefSeq" id="WP_074927092.1">
    <property type="nucleotide sequence ID" value="NZ_FOWR01000017.1"/>
</dbReference>
<feature type="repeat" description="TPR" evidence="1">
    <location>
        <begin position="230"/>
        <end position="263"/>
    </location>
</feature>
<evidence type="ECO:0000313" key="2">
    <source>
        <dbReference type="EMBL" id="SFP54449.1"/>
    </source>
</evidence>
<name>A0A1I5R7F0_9GAMM</name>
<reference evidence="2 3" key="1">
    <citation type="submission" date="2016-10" db="EMBL/GenBank/DDBJ databases">
        <authorList>
            <person name="de Groot N.N."/>
        </authorList>
    </citation>
    <scope>NUCLEOTIDE SEQUENCE [LARGE SCALE GENOMIC DNA]</scope>
    <source>
        <strain evidence="2 3">DSM 15893</strain>
    </source>
</reference>
<gene>
    <name evidence="2" type="ORF">SAMN03084138_02459</name>
</gene>